<accession>A0A1I4VA15</accession>
<dbReference type="STRING" id="582667.SAMN05192568_10917"/>
<dbReference type="Proteomes" id="UP000199048">
    <property type="component" value="Unassembled WGS sequence"/>
</dbReference>
<sequence>MKQKTRAQRGLRRVSKNVYCQVDAQRDTPAQALRQDYLAVRFGLTPSIAGVVAELAFPQVDSWRGAR</sequence>
<gene>
    <name evidence="1" type="ORF">SAMN05192568_10917</name>
</gene>
<proteinExistence type="predicted"/>
<organism evidence="1 2">
    <name type="scientific">Methylobacterium pseudosasicola</name>
    <dbReference type="NCBI Taxonomy" id="582667"/>
    <lineage>
        <taxon>Bacteria</taxon>
        <taxon>Pseudomonadati</taxon>
        <taxon>Pseudomonadota</taxon>
        <taxon>Alphaproteobacteria</taxon>
        <taxon>Hyphomicrobiales</taxon>
        <taxon>Methylobacteriaceae</taxon>
        <taxon>Methylobacterium</taxon>
    </lineage>
</organism>
<name>A0A1I4VA15_9HYPH</name>
<evidence type="ECO:0000313" key="2">
    <source>
        <dbReference type="Proteomes" id="UP000199048"/>
    </source>
</evidence>
<evidence type="ECO:0000313" key="1">
    <source>
        <dbReference type="EMBL" id="SFM98001.1"/>
    </source>
</evidence>
<reference evidence="2" key="1">
    <citation type="submission" date="2016-10" db="EMBL/GenBank/DDBJ databases">
        <authorList>
            <person name="Varghese N."/>
            <person name="Submissions S."/>
        </authorList>
    </citation>
    <scope>NUCLEOTIDE SEQUENCE [LARGE SCALE GENOMIC DNA]</scope>
    <source>
        <strain evidence="2">BL36</strain>
    </source>
</reference>
<protein>
    <submittedName>
        <fullName evidence="1">Uncharacterized protein</fullName>
    </submittedName>
</protein>
<dbReference type="AlphaFoldDB" id="A0A1I4VA15"/>
<dbReference type="EMBL" id="FOTK01000091">
    <property type="protein sequence ID" value="SFM98001.1"/>
    <property type="molecule type" value="Genomic_DNA"/>
</dbReference>
<keyword evidence="2" id="KW-1185">Reference proteome</keyword>